<reference evidence="14" key="1">
    <citation type="submission" date="2025-08" db="UniProtKB">
        <authorList>
            <consortium name="RefSeq"/>
        </authorList>
    </citation>
    <scope>IDENTIFICATION</scope>
    <source>
        <tissue evidence="14">Whole body pupa</tissue>
    </source>
</reference>
<protein>
    <recommendedName>
        <fullName evidence="3">Nicastrin</fullName>
    </recommendedName>
</protein>
<gene>
    <name evidence="14" type="primary">LOC119640807</name>
</gene>
<dbReference type="GeneID" id="119640807"/>
<evidence type="ECO:0000256" key="1">
    <source>
        <dbReference type="ARBA" id="ARBA00004479"/>
    </source>
</evidence>
<evidence type="ECO:0000256" key="10">
    <source>
        <dbReference type="SAM" id="Phobius"/>
    </source>
</evidence>
<dbReference type="Pfam" id="PF05450">
    <property type="entry name" value="Nicastrin"/>
    <property type="match status" value="1"/>
</dbReference>
<keyword evidence="6" id="KW-0914">Notch signaling pathway</keyword>
<keyword evidence="13" id="KW-1185">Reference proteome</keyword>
<dbReference type="InterPro" id="IPR008710">
    <property type="entry name" value="Nicastrin"/>
</dbReference>
<evidence type="ECO:0000256" key="5">
    <source>
        <dbReference type="ARBA" id="ARBA00022729"/>
    </source>
</evidence>
<dbReference type="GO" id="GO:0007219">
    <property type="term" value="P:Notch signaling pathway"/>
    <property type="evidence" value="ECO:0007669"/>
    <property type="project" value="UniProtKB-KW"/>
</dbReference>
<feature type="domain" description="Nicastrin small lobe" evidence="12">
    <location>
        <begin position="41"/>
        <end position="221"/>
    </location>
</feature>
<evidence type="ECO:0000256" key="8">
    <source>
        <dbReference type="ARBA" id="ARBA00023136"/>
    </source>
</evidence>
<keyword evidence="7 10" id="KW-1133">Transmembrane helix</keyword>
<comment type="similarity">
    <text evidence="2">Belongs to the nicastrin family.</text>
</comment>
<dbReference type="SUPFAM" id="SSF53187">
    <property type="entry name" value="Zn-dependent exopeptidases"/>
    <property type="match status" value="1"/>
</dbReference>
<dbReference type="CDD" id="cd03881">
    <property type="entry name" value="M28_Nicastrin"/>
    <property type="match status" value="1"/>
</dbReference>
<evidence type="ECO:0000256" key="9">
    <source>
        <dbReference type="ARBA" id="ARBA00023180"/>
    </source>
</evidence>
<dbReference type="InterPro" id="IPR041084">
    <property type="entry name" value="Ncstrn_small"/>
</dbReference>
<dbReference type="KEGG" id="gfs:119640807"/>
<keyword evidence="5 11" id="KW-0732">Signal</keyword>
<dbReference type="PANTHER" id="PTHR21092:SF0">
    <property type="entry name" value="NICASTRIN"/>
    <property type="match status" value="1"/>
</dbReference>
<sequence>MYRTIYRLTVLLTILTQAIKIKRVYGERLRDKIYVPINGASCFRRLNGTHQVGCTSTQSGSVGALHLIEEKSDFDFLLRSLSAPPYAPMIPPYLFSRENIMRLKNEGGRNISVVLLIDSNTDKMTNFSHELQCPNQYSGIFLPNSSSTESPTCGANNQEGTWNPWGTGLLYEDLPFPVYYVPDQDEIKKLIKCFEDFNNFDYASHSRRSLCAIEVNTFMSAAVSTEVCMRRTKFINNLGRTRYCDPLEGKNVFATLFPRKIENRLDYAANQEKYIMVTCRLDSTSMFELTGLGAMDSLMGFGTLVSVAHMLKLLLPDQSILKNRQLNVMFVILNGESYDYIGSQKLVFDLENLAFPPRYTRNAPIAFDNIEFVLDLNTFDEISSIRLHSISEFPQAKELLSKLKRYGSRKEYDFNIEFNSSLGYEMPPSSIQSFLRKNTSFPACVLNAPPTNRYYHSIYDDEVNIKFHYANTSRDYTQLMSIDEAFRYFPADSVQMKIRNISSVVAMALYEMLTYENYTSNKLANPLLIDEFLYCFTMSADCPLFKAASKPNSLPALQIPPNRYISVAGSPQESTGWTYRILGYLLSNKLENISESKCNYLPRHWFAGFDGKGECRFTTQNYSLALSPAFIIEDYNWTSGEYSTWTESTWAPFSARMFLRPSRLHETITFSIGCVVLVISFCLIYIISTRAEVLFEDTGPGASTDALAPPTAC</sequence>
<keyword evidence="4 10" id="KW-0812">Transmembrane</keyword>
<accession>A0A9C5ZF45</accession>
<dbReference type="RefSeq" id="XP_037894974.1">
    <property type="nucleotide sequence ID" value="XM_038039046.1"/>
</dbReference>
<feature type="chain" id="PRO_5039071182" description="Nicastrin" evidence="11">
    <location>
        <begin position="27"/>
        <end position="713"/>
    </location>
</feature>
<keyword evidence="8 10" id="KW-0472">Membrane</keyword>
<comment type="subcellular location">
    <subcellularLocation>
        <location evidence="1">Membrane</location>
        <topology evidence="1">Single-pass type I membrane protein</topology>
    </subcellularLocation>
</comment>
<dbReference type="Gene3D" id="3.40.630.10">
    <property type="entry name" value="Zn peptidases"/>
    <property type="match status" value="1"/>
</dbReference>
<dbReference type="Proteomes" id="UP000092443">
    <property type="component" value="Unplaced"/>
</dbReference>
<evidence type="ECO:0000256" key="11">
    <source>
        <dbReference type="SAM" id="SignalP"/>
    </source>
</evidence>
<keyword evidence="9" id="KW-0325">Glycoprotein</keyword>
<evidence type="ECO:0000256" key="2">
    <source>
        <dbReference type="ARBA" id="ARBA00007717"/>
    </source>
</evidence>
<dbReference type="GO" id="GO:0005886">
    <property type="term" value="C:plasma membrane"/>
    <property type="evidence" value="ECO:0007669"/>
    <property type="project" value="TreeGrafter"/>
</dbReference>
<proteinExistence type="inferred from homology"/>
<dbReference type="GO" id="GO:0007220">
    <property type="term" value="P:Notch receptor processing"/>
    <property type="evidence" value="ECO:0007669"/>
    <property type="project" value="TreeGrafter"/>
</dbReference>
<evidence type="ECO:0000313" key="14">
    <source>
        <dbReference type="RefSeq" id="XP_037894974.1"/>
    </source>
</evidence>
<evidence type="ECO:0000256" key="3">
    <source>
        <dbReference type="ARBA" id="ARBA00015303"/>
    </source>
</evidence>
<feature type="signal peptide" evidence="11">
    <location>
        <begin position="1"/>
        <end position="26"/>
    </location>
</feature>
<feature type="transmembrane region" description="Helical" evidence="10">
    <location>
        <begin position="668"/>
        <end position="687"/>
    </location>
</feature>
<evidence type="ECO:0000256" key="4">
    <source>
        <dbReference type="ARBA" id="ARBA00022692"/>
    </source>
</evidence>
<organism evidence="13 14">
    <name type="scientific">Glossina fuscipes</name>
    <dbReference type="NCBI Taxonomy" id="7396"/>
    <lineage>
        <taxon>Eukaryota</taxon>
        <taxon>Metazoa</taxon>
        <taxon>Ecdysozoa</taxon>
        <taxon>Arthropoda</taxon>
        <taxon>Hexapoda</taxon>
        <taxon>Insecta</taxon>
        <taxon>Pterygota</taxon>
        <taxon>Neoptera</taxon>
        <taxon>Endopterygota</taxon>
        <taxon>Diptera</taxon>
        <taxon>Brachycera</taxon>
        <taxon>Muscomorpha</taxon>
        <taxon>Hippoboscoidea</taxon>
        <taxon>Glossinidae</taxon>
        <taxon>Glossina</taxon>
    </lineage>
</organism>
<evidence type="ECO:0000256" key="6">
    <source>
        <dbReference type="ARBA" id="ARBA00022976"/>
    </source>
</evidence>
<dbReference type="AlphaFoldDB" id="A0A9C5ZF45"/>
<dbReference type="Pfam" id="PF18266">
    <property type="entry name" value="Ncstrn_small"/>
    <property type="match status" value="1"/>
</dbReference>
<name>A0A9C5ZF45_9MUSC</name>
<evidence type="ECO:0000313" key="13">
    <source>
        <dbReference type="Proteomes" id="UP000092443"/>
    </source>
</evidence>
<dbReference type="GO" id="GO:0016485">
    <property type="term" value="P:protein processing"/>
    <property type="evidence" value="ECO:0007669"/>
    <property type="project" value="InterPro"/>
</dbReference>
<dbReference type="PANTHER" id="PTHR21092">
    <property type="entry name" value="NICASTRIN"/>
    <property type="match status" value="1"/>
</dbReference>
<evidence type="ECO:0000259" key="12">
    <source>
        <dbReference type="Pfam" id="PF18266"/>
    </source>
</evidence>
<evidence type="ECO:0000256" key="7">
    <source>
        <dbReference type="ARBA" id="ARBA00022989"/>
    </source>
</evidence>